<dbReference type="RefSeq" id="WP_284389718.1">
    <property type="nucleotide sequence ID" value="NZ_BSNK01000002.1"/>
</dbReference>
<evidence type="ECO:0000313" key="3">
    <source>
        <dbReference type="Proteomes" id="UP001161391"/>
    </source>
</evidence>
<proteinExistence type="predicted"/>
<dbReference type="Proteomes" id="UP001161391">
    <property type="component" value="Unassembled WGS sequence"/>
</dbReference>
<feature type="domain" description="DNA mismatch repair protein MutS-like N-terminal" evidence="1">
    <location>
        <begin position="15"/>
        <end position="124"/>
    </location>
</feature>
<name>A0ABQ5V8P3_9PROT</name>
<dbReference type="EMBL" id="BSNK01000002">
    <property type="protein sequence ID" value="GLQ23868.1"/>
    <property type="molecule type" value="Genomic_DNA"/>
</dbReference>
<gene>
    <name evidence="2" type="ORF">GCM10007853_17420</name>
</gene>
<dbReference type="SUPFAM" id="SSF55271">
    <property type="entry name" value="DNA repair protein MutS, domain I"/>
    <property type="match status" value="1"/>
</dbReference>
<dbReference type="Pfam" id="PF01624">
    <property type="entry name" value="MutS_I"/>
    <property type="match status" value="1"/>
</dbReference>
<keyword evidence="3" id="KW-1185">Reference proteome</keyword>
<reference evidence="2" key="2">
    <citation type="submission" date="2023-01" db="EMBL/GenBank/DDBJ databases">
        <title>Draft genome sequence of Algimonas ampicilliniresistens strain NBRC 108219.</title>
        <authorList>
            <person name="Sun Q."/>
            <person name="Mori K."/>
        </authorList>
    </citation>
    <scope>NUCLEOTIDE SEQUENCE</scope>
    <source>
        <strain evidence="2">NBRC 108219</strain>
    </source>
</reference>
<dbReference type="InterPro" id="IPR016151">
    <property type="entry name" value="DNA_mismatch_repair_MutS_N"/>
</dbReference>
<dbReference type="InterPro" id="IPR007695">
    <property type="entry name" value="DNA_mismatch_repair_MutS-lik_N"/>
</dbReference>
<evidence type="ECO:0000259" key="1">
    <source>
        <dbReference type="Pfam" id="PF01624"/>
    </source>
</evidence>
<protein>
    <recommendedName>
        <fullName evidence="1">DNA mismatch repair protein MutS-like N-terminal domain-containing protein</fullName>
    </recommendedName>
</protein>
<reference evidence="2" key="1">
    <citation type="journal article" date="2014" name="Int. J. Syst. Evol. Microbiol.">
        <title>Complete genome of a new Firmicutes species belonging to the dominant human colonic microbiota ('Ruminococcus bicirculans') reveals two chromosomes and a selective capacity to utilize plant glucans.</title>
        <authorList>
            <consortium name="NISC Comparative Sequencing Program"/>
            <person name="Wegmann U."/>
            <person name="Louis P."/>
            <person name="Goesmann A."/>
            <person name="Henrissat B."/>
            <person name="Duncan S.H."/>
            <person name="Flint H.J."/>
        </authorList>
    </citation>
    <scope>NUCLEOTIDE SEQUENCE</scope>
    <source>
        <strain evidence="2">NBRC 108219</strain>
    </source>
</reference>
<organism evidence="2 3">
    <name type="scientific">Algimonas ampicilliniresistens</name>
    <dbReference type="NCBI Taxonomy" id="1298735"/>
    <lineage>
        <taxon>Bacteria</taxon>
        <taxon>Pseudomonadati</taxon>
        <taxon>Pseudomonadota</taxon>
        <taxon>Alphaproteobacteria</taxon>
        <taxon>Maricaulales</taxon>
        <taxon>Robiginitomaculaceae</taxon>
        <taxon>Algimonas</taxon>
    </lineage>
</organism>
<dbReference type="Gene3D" id="3.40.1170.10">
    <property type="entry name" value="DNA repair protein MutS, domain I"/>
    <property type="match status" value="1"/>
</dbReference>
<comment type="caution">
    <text evidence="2">The sequence shown here is derived from an EMBL/GenBank/DDBJ whole genome shotgun (WGS) entry which is preliminary data.</text>
</comment>
<sequence>MTRAATLAADPAQPTPMMRQYLRIKADAGADTLLLYRMGDFYEVFFEDAKAMAATLGIALTKRGKHDGKPIPMAGIPVHASEAYIARLLKAGHRVAIAEVTEDPEAVRQRGLRRPARREIVQLVIPDADARTPCDPTPAALRSEPTEVGEQTLVHGVRPVTLGERLTALTQQPMRPRRNPAAEQKSCDHGLFDEVGRAQMDLCDLIDQLTQGERP</sequence>
<accession>A0ABQ5V8P3</accession>
<evidence type="ECO:0000313" key="2">
    <source>
        <dbReference type="EMBL" id="GLQ23868.1"/>
    </source>
</evidence>